<dbReference type="SMART" id="SM00382">
    <property type="entry name" value="AAA"/>
    <property type="match status" value="1"/>
</dbReference>
<dbReference type="PROSITE" id="PS50893">
    <property type="entry name" value="ABC_TRANSPORTER_2"/>
    <property type="match status" value="1"/>
</dbReference>
<dbReference type="Proteomes" id="UP000004508">
    <property type="component" value="Unassembled WGS sequence"/>
</dbReference>
<gene>
    <name evidence="12" type="ORF">Krac_2039</name>
</gene>
<dbReference type="AlphaFoldDB" id="D6U494"/>
<dbReference type="Pfam" id="PF00664">
    <property type="entry name" value="ABC_membrane"/>
    <property type="match status" value="1"/>
</dbReference>
<evidence type="ECO:0000256" key="7">
    <source>
        <dbReference type="ARBA" id="ARBA00022989"/>
    </source>
</evidence>
<evidence type="ECO:0000256" key="3">
    <source>
        <dbReference type="ARBA" id="ARBA00022475"/>
    </source>
</evidence>
<dbReference type="PROSITE" id="PS00211">
    <property type="entry name" value="ABC_TRANSPORTER_1"/>
    <property type="match status" value="1"/>
</dbReference>
<evidence type="ECO:0000313" key="12">
    <source>
        <dbReference type="EMBL" id="EFH81324.1"/>
    </source>
</evidence>
<keyword evidence="5" id="KW-0547">Nucleotide-binding</keyword>
<dbReference type="GO" id="GO:0015421">
    <property type="term" value="F:ABC-type oligopeptide transporter activity"/>
    <property type="evidence" value="ECO:0007669"/>
    <property type="project" value="TreeGrafter"/>
</dbReference>
<evidence type="ECO:0000259" key="11">
    <source>
        <dbReference type="PROSITE" id="PS50929"/>
    </source>
</evidence>
<dbReference type="GO" id="GO:0005524">
    <property type="term" value="F:ATP binding"/>
    <property type="evidence" value="ECO:0007669"/>
    <property type="project" value="UniProtKB-KW"/>
</dbReference>
<keyword evidence="4 9" id="KW-0812">Transmembrane</keyword>
<dbReference type="GO" id="GO:0005886">
    <property type="term" value="C:plasma membrane"/>
    <property type="evidence" value="ECO:0007669"/>
    <property type="project" value="UniProtKB-SubCell"/>
</dbReference>
<dbReference type="InterPro" id="IPR011527">
    <property type="entry name" value="ABC1_TM_dom"/>
</dbReference>
<accession>D6U494</accession>
<dbReference type="InterPro" id="IPR003439">
    <property type="entry name" value="ABC_transporter-like_ATP-bd"/>
</dbReference>
<dbReference type="OrthoDB" id="9769895at2"/>
<evidence type="ECO:0000259" key="10">
    <source>
        <dbReference type="PROSITE" id="PS50893"/>
    </source>
</evidence>
<dbReference type="RefSeq" id="WP_007918618.1">
    <property type="nucleotide sequence ID" value="NZ_ADVG01000004.1"/>
</dbReference>
<sequence>MHTPFTRYIILLSTYLKPQWRRSLLLGLLILLTIGLQLLSPQILKTFIDAALAHGVSSSLLLIALAFLAVLLLKQGLSIASTYLGEYVAWTATNQLRSDLIAHCLTLDHAFHSSHTSGEMIERVDGDVNALANFFSQLFFQLFSNVLLLFGILIMFFRIDWRAGLGVTLYAAFFLGMLIILNKRLIPYWKAQRQASADFYGFLGERLAGVEDIRTNGAVTAMMRRFLLLLRTWFPLTYRARMMDARFSIVNFTTIAAGFFLIFLLGAYLHGLYPTEVTVGTIIAMYNYGLMLLEPVWAIQDHIQDLQQVEACIQRVNELLLMTSALQDGQRTLSDGALKLAFRDVTFGYTETQPVVQDIALTVEPGKVLGIVGRTGSGKTTLARLVFRFYDPQHGEVCINDIPLQELSIRDLRQHIGLITQEVQLFHASVRDNLTFFNPTIPDTAILSALHESGLGVWYQSLPQGLESRLGPGGEGLSAGQAQLLAFARIFLINPGIVVLDEASSRLDPITERLLEQTMEKLLAGRTAIIIAHRLTTVQRAHDILLLEDGKIGEYGAREALASNPTSRFAQLLKHGLTEVLA</sequence>
<evidence type="ECO:0000313" key="13">
    <source>
        <dbReference type="Proteomes" id="UP000004508"/>
    </source>
</evidence>
<reference evidence="12 13" key="1">
    <citation type="journal article" date="2011" name="Stand. Genomic Sci.">
        <title>Non-contiguous finished genome sequence and contextual data of the filamentous soil bacterium Ktedonobacter racemifer type strain (SOSP1-21).</title>
        <authorList>
            <person name="Chang Y.J."/>
            <person name="Land M."/>
            <person name="Hauser L."/>
            <person name="Chertkov O."/>
            <person name="Del Rio T.G."/>
            <person name="Nolan M."/>
            <person name="Copeland A."/>
            <person name="Tice H."/>
            <person name="Cheng J.F."/>
            <person name="Lucas S."/>
            <person name="Han C."/>
            <person name="Goodwin L."/>
            <person name="Pitluck S."/>
            <person name="Ivanova N."/>
            <person name="Ovchinikova G."/>
            <person name="Pati A."/>
            <person name="Chen A."/>
            <person name="Palaniappan K."/>
            <person name="Mavromatis K."/>
            <person name="Liolios K."/>
            <person name="Brettin T."/>
            <person name="Fiebig A."/>
            <person name="Rohde M."/>
            <person name="Abt B."/>
            <person name="Goker M."/>
            <person name="Detter J.C."/>
            <person name="Woyke T."/>
            <person name="Bristow J."/>
            <person name="Eisen J.A."/>
            <person name="Markowitz V."/>
            <person name="Hugenholtz P."/>
            <person name="Kyrpides N.C."/>
            <person name="Klenk H.P."/>
            <person name="Lapidus A."/>
        </authorList>
    </citation>
    <scope>NUCLEOTIDE SEQUENCE [LARGE SCALE GENOMIC DNA]</scope>
    <source>
        <strain evidence="13">DSM 44963</strain>
    </source>
</reference>
<name>D6U494_KTERA</name>
<protein>
    <submittedName>
        <fullName evidence="12">ABC transporter related protein</fullName>
    </submittedName>
</protein>
<keyword evidence="3" id="KW-1003">Cell membrane</keyword>
<comment type="subcellular location">
    <subcellularLocation>
        <location evidence="1">Cell membrane</location>
        <topology evidence="1">Multi-pass membrane protein</topology>
    </subcellularLocation>
</comment>
<keyword evidence="7 9" id="KW-1133">Transmembrane helix</keyword>
<keyword evidence="13" id="KW-1185">Reference proteome</keyword>
<proteinExistence type="predicted"/>
<feature type="domain" description="ABC transporter" evidence="10">
    <location>
        <begin position="340"/>
        <end position="574"/>
    </location>
</feature>
<keyword evidence="8 9" id="KW-0472">Membrane</keyword>
<dbReference type="PANTHER" id="PTHR43394">
    <property type="entry name" value="ATP-DEPENDENT PERMEASE MDL1, MITOCHONDRIAL"/>
    <property type="match status" value="1"/>
</dbReference>
<evidence type="ECO:0000256" key="4">
    <source>
        <dbReference type="ARBA" id="ARBA00022692"/>
    </source>
</evidence>
<evidence type="ECO:0000256" key="1">
    <source>
        <dbReference type="ARBA" id="ARBA00004651"/>
    </source>
</evidence>
<keyword evidence="6" id="KW-0067">ATP-binding</keyword>
<feature type="transmembrane region" description="Helical" evidence="9">
    <location>
        <begin position="138"/>
        <end position="157"/>
    </location>
</feature>
<feature type="transmembrane region" description="Helical" evidence="9">
    <location>
        <begin position="51"/>
        <end position="73"/>
    </location>
</feature>
<organism evidence="12 13">
    <name type="scientific">Ktedonobacter racemifer DSM 44963</name>
    <dbReference type="NCBI Taxonomy" id="485913"/>
    <lineage>
        <taxon>Bacteria</taxon>
        <taxon>Bacillati</taxon>
        <taxon>Chloroflexota</taxon>
        <taxon>Ktedonobacteria</taxon>
        <taxon>Ktedonobacterales</taxon>
        <taxon>Ktedonobacteraceae</taxon>
        <taxon>Ktedonobacter</taxon>
    </lineage>
</organism>
<dbReference type="PROSITE" id="PS50929">
    <property type="entry name" value="ABC_TM1F"/>
    <property type="match status" value="1"/>
</dbReference>
<feature type="transmembrane region" description="Helical" evidence="9">
    <location>
        <begin position="163"/>
        <end position="181"/>
    </location>
</feature>
<feature type="domain" description="ABC transmembrane type-1" evidence="11">
    <location>
        <begin position="24"/>
        <end position="308"/>
    </location>
</feature>
<evidence type="ECO:0000256" key="9">
    <source>
        <dbReference type="SAM" id="Phobius"/>
    </source>
</evidence>
<dbReference type="SUPFAM" id="SSF52540">
    <property type="entry name" value="P-loop containing nucleoside triphosphate hydrolases"/>
    <property type="match status" value="1"/>
</dbReference>
<keyword evidence="2" id="KW-0813">Transport</keyword>
<dbReference type="InParanoid" id="D6U494"/>
<dbReference type="GO" id="GO:0016887">
    <property type="term" value="F:ATP hydrolysis activity"/>
    <property type="evidence" value="ECO:0007669"/>
    <property type="project" value="InterPro"/>
</dbReference>
<dbReference type="Gene3D" id="3.40.50.300">
    <property type="entry name" value="P-loop containing nucleotide triphosphate hydrolases"/>
    <property type="match status" value="1"/>
</dbReference>
<dbReference type="InterPro" id="IPR036640">
    <property type="entry name" value="ABC1_TM_sf"/>
</dbReference>
<dbReference type="STRING" id="485913.Krac_2039"/>
<dbReference type="EMBL" id="ADVG01000004">
    <property type="protein sequence ID" value="EFH81324.1"/>
    <property type="molecule type" value="Genomic_DNA"/>
</dbReference>
<dbReference type="InterPro" id="IPR039421">
    <property type="entry name" value="Type_1_exporter"/>
</dbReference>
<dbReference type="InterPro" id="IPR017871">
    <property type="entry name" value="ABC_transporter-like_CS"/>
</dbReference>
<evidence type="ECO:0000256" key="2">
    <source>
        <dbReference type="ARBA" id="ARBA00022448"/>
    </source>
</evidence>
<dbReference type="PANTHER" id="PTHR43394:SF1">
    <property type="entry name" value="ATP-BINDING CASSETTE SUB-FAMILY B MEMBER 10, MITOCHONDRIAL"/>
    <property type="match status" value="1"/>
</dbReference>
<dbReference type="FunFam" id="3.40.50.300:FF:000299">
    <property type="entry name" value="ABC transporter ATP-binding protein/permease"/>
    <property type="match status" value="1"/>
</dbReference>
<dbReference type="InterPro" id="IPR003593">
    <property type="entry name" value="AAA+_ATPase"/>
</dbReference>
<dbReference type="Pfam" id="PF00005">
    <property type="entry name" value="ABC_tran"/>
    <property type="match status" value="1"/>
</dbReference>
<dbReference type="eggNOG" id="COG1132">
    <property type="taxonomic scope" value="Bacteria"/>
</dbReference>
<evidence type="ECO:0000256" key="8">
    <source>
        <dbReference type="ARBA" id="ARBA00023136"/>
    </source>
</evidence>
<comment type="caution">
    <text evidence="12">The sequence shown here is derived from an EMBL/GenBank/DDBJ whole genome shotgun (WGS) entry which is preliminary data.</text>
</comment>
<dbReference type="InterPro" id="IPR027417">
    <property type="entry name" value="P-loop_NTPase"/>
</dbReference>
<evidence type="ECO:0000256" key="5">
    <source>
        <dbReference type="ARBA" id="ARBA00022741"/>
    </source>
</evidence>
<dbReference type="SUPFAM" id="SSF90123">
    <property type="entry name" value="ABC transporter transmembrane region"/>
    <property type="match status" value="1"/>
</dbReference>
<evidence type="ECO:0000256" key="6">
    <source>
        <dbReference type="ARBA" id="ARBA00022840"/>
    </source>
</evidence>
<dbReference type="CDD" id="cd07346">
    <property type="entry name" value="ABC_6TM_exporters"/>
    <property type="match status" value="1"/>
</dbReference>
<dbReference type="Gene3D" id="1.20.1560.10">
    <property type="entry name" value="ABC transporter type 1, transmembrane domain"/>
    <property type="match status" value="1"/>
</dbReference>
<feature type="transmembrane region" description="Helical" evidence="9">
    <location>
        <begin position="249"/>
        <end position="269"/>
    </location>
</feature>